<evidence type="ECO:0000256" key="2">
    <source>
        <dbReference type="SAM" id="Phobius"/>
    </source>
</evidence>
<evidence type="ECO:0000313" key="3">
    <source>
        <dbReference type="EMBL" id="KAL0068366.1"/>
    </source>
</evidence>
<feature type="compositionally biased region" description="Low complexity" evidence="1">
    <location>
        <begin position="176"/>
        <end position="194"/>
    </location>
</feature>
<proteinExistence type="predicted"/>
<keyword evidence="2" id="KW-0812">Transmembrane</keyword>
<organism evidence="3 4">
    <name type="scientific">Marasmius tenuissimus</name>
    <dbReference type="NCBI Taxonomy" id="585030"/>
    <lineage>
        <taxon>Eukaryota</taxon>
        <taxon>Fungi</taxon>
        <taxon>Dikarya</taxon>
        <taxon>Basidiomycota</taxon>
        <taxon>Agaricomycotina</taxon>
        <taxon>Agaricomycetes</taxon>
        <taxon>Agaricomycetidae</taxon>
        <taxon>Agaricales</taxon>
        <taxon>Marasmiineae</taxon>
        <taxon>Marasmiaceae</taxon>
        <taxon>Marasmius</taxon>
    </lineage>
</organism>
<reference evidence="3 4" key="1">
    <citation type="submission" date="2024-05" db="EMBL/GenBank/DDBJ databases">
        <title>A draft genome resource for the thread blight pathogen Marasmius tenuissimus strain MS-2.</title>
        <authorList>
            <person name="Yulfo-Soto G.E."/>
            <person name="Baruah I.K."/>
            <person name="Amoako-Attah I."/>
            <person name="Bukari Y."/>
            <person name="Meinhardt L.W."/>
            <person name="Bailey B.A."/>
            <person name="Cohen S.P."/>
        </authorList>
    </citation>
    <scope>NUCLEOTIDE SEQUENCE [LARGE SCALE GENOMIC DNA]</scope>
    <source>
        <strain evidence="3 4">MS-2</strain>
    </source>
</reference>
<name>A0ABR3A3A9_9AGAR</name>
<comment type="caution">
    <text evidence="3">The sequence shown here is derived from an EMBL/GenBank/DDBJ whole genome shotgun (WGS) entry which is preliminary data.</text>
</comment>
<feature type="region of interest" description="Disordered" evidence="1">
    <location>
        <begin position="82"/>
        <end position="250"/>
    </location>
</feature>
<feature type="compositionally biased region" description="Gly residues" evidence="1">
    <location>
        <begin position="132"/>
        <end position="145"/>
    </location>
</feature>
<accession>A0ABR3A3A9</accession>
<keyword evidence="4" id="KW-1185">Reference proteome</keyword>
<dbReference type="Proteomes" id="UP001437256">
    <property type="component" value="Unassembled WGS sequence"/>
</dbReference>
<sequence>MYLFRSVPSSLRPFLSVLKLIHPLSSEENITTLTKRADDPNSKNQLPLILGVVLGALFFAVIIIWAVWYHLRWRRRQRLTTRRPNKPPSRFTIDPFIPDPPKSTLPRYGDYTVTAGSNVARYGPGSSEASSSGGGSRHGGGGGGVAHSQAGSSSAASAPLFSPLGSEPSQAHTAITTPPTSVASPTSPETPSSRSNRHHHHRSSPSRRRRRRERREQIAEMRREVETLRTQQREMMARLQHSQELPEYSR</sequence>
<evidence type="ECO:0000256" key="1">
    <source>
        <dbReference type="SAM" id="MobiDB-lite"/>
    </source>
</evidence>
<feature type="compositionally biased region" description="Low complexity" evidence="1">
    <location>
        <begin position="146"/>
        <end position="166"/>
    </location>
</feature>
<protein>
    <submittedName>
        <fullName evidence="3">Uncharacterized protein</fullName>
    </submittedName>
</protein>
<keyword evidence="2" id="KW-1133">Transmembrane helix</keyword>
<keyword evidence="2" id="KW-0472">Membrane</keyword>
<feature type="compositionally biased region" description="Basic and acidic residues" evidence="1">
    <location>
        <begin position="214"/>
        <end position="236"/>
    </location>
</feature>
<evidence type="ECO:0000313" key="4">
    <source>
        <dbReference type="Proteomes" id="UP001437256"/>
    </source>
</evidence>
<feature type="compositionally biased region" description="Basic residues" evidence="1">
    <location>
        <begin position="195"/>
        <end position="213"/>
    </location>
</feature>
<feature type="transmembrane region" description="Helical" evidence="2">
    <location>
        <begin position="48"/>
        <end position="69"/>
    </location>
</feature>
<dbReference type="EMBL" id="JBBXMP010000018">
    <property type="protein sequence ID" value="KAL0068366.1"/>
    <property type="molecule type" value="Genomic_DNA"/>
</dbReference>
<gene>
    <name evidence="3" type="ORF">AAF712_004444</name>
</gene>